<accession>A0AA88XPG7</accession>
<dbReference type="GO" id="GO:0051371">
    <property type="term" value="F:muscle alpha-actinin binding"/>
    <property type="evidence" value="ECO:0007669"/>
    <property type="project" value="TreeGrafter"/>
</dbReference>
<dbReference type="InterPro" id="IPR036034">
    <property type="entry name" value="PDZ_sf"/>
</dbReference>
<reference evidence="5" key="1">
    <citation type="submission" date="2019-08" db="EMBL/GenBank/DDBJ databases">
        <title>The improved chromosome-level genome for the pearl oyster Pinctada fucata martensii using PacBio sequencing and Hi-C.</title>
        <authorList>
            <person name="Zheng Z."/>
        </authorList>
    </citation>
    <scope>NUCLEOTIDE SEQUENCE</scope>
    <source>
        <strain evidence="5">ZZ-2019</strain>
        <tissue evidence="5">Adductor muscle</tissue>
    </source>
</reference>
<dbReference type="GO" id="GO:0005912">
    <property type="term" value="C:adherens junction"/>
    <property type="evidence" value="ECO:0007669"/>
    <property type="project" value="TreeGrafter"/>
</dbReference>
<dbReference type="PANTHER" id="PTHR24214">
    <property type="entry name" value="PDZ AND LIM DOMAIN PROTEIN ZASP"/>
    <property type="match status" value="1"/>
</dbReference>
<evidence type="ECO:0000313" key="6">
    <source>
        <dbReference type="Proteomes" id="UP001186944"/>
    </source>
</evidence>
<gene>
    <name evidence="5" type="ORF">FSP39_006801</name>
</gene>
<evidence type="ECO:0000313" key="5">
    <source>
        <dbReference type="EMBL" id="KAK3089822.1"/>
    </source>
</evidence>
<dbReference type="InterPro" id="IPR001478">
    <property type="entry name" value="PDZ"/>
</dbReference>
<comment type="subcellular location">
    <subcellularLocation>
        <location evidence="1">Cytoplasm</location>
    </subcellularLocation>
</comment>
<dbReference type="GO" id="GO:0003779">
    <property type="term" value="F:actin binding"/>
    <property type="evidence" value="ECO:0007669"/>
    <property type="project" value="TreeGrafter"/>
</dbReference>
<keyword evidence="3" id="KW-0862">Zinc</keyword>
<evidence type="ECO:0000256" key="1">
    <source>
        <dbReference type="ARBA" id="ARBA00004496"/>
    </source>
</evidence>
<dbReference type="GO" id="GO:0005737">
    <property type="term" value="C:cytoplasm"/>
    <property type="evidence" value="ECO:0007669"/>
    <property type="project" value="UniProtKB-SubCell"/>
</dbReference>
<dbReference type="GO" id="GO:0001725">
    <property type="term" value="C:stress fiber"/>
    <property type="evidence" value="ECO:0007669"/>
    <property type="project" value="TreeGrafter"/>
</dbReference>
<dbReference type="GO" id="GO:0031941">
    <property type="term" value="C:filamentous actin"/>
    <property type="evidence" value="ECO:0007669"/>
    <property type="project" value="TreeGrafter"/>
</dbReference>
<dbReference type="AlphaFoldDB" id="A0AA88XPG7"/>
<proteinExistence type="predicted"/>
<keyword evidence="3" id="KW-0440">LIM domain</keyword>
<name>A0AA88XPG7_PINIB</name>
<dbReference type="CDD" id="cd23068">
    <property type="entry name" value="PDZ_ZASP52-like"/>
    <property type="match status" value="1"/>
</dbReference>
<keyword evidence="3" id="KW-0479">Metal-binding</keyword>
<dbReference type="EMBL" id="VSWD01000010">
    <property type="protein sequence ID" value="KAK3089822.1"/>
    <property type="molecule type" value="Genomic_DNA"/>
</dbReference>
<dbReference type="InterPro" id="IPR050604">
    <property type="entry name" value="PDZ-LIM_domain"/>
</dbReference>
<dbReference type="Pfam" id="PF00595">
    <property type="entry name" value="PDZ"/>
    <property type="match status" value="1"/>
</dbReference>
<dbReference type="GO" id="GO:0030036">
    <property type="term" value="P:actin cytoskeleton organization"/>
    <property type="evidence" value="ECO:0007669"/>
    <property type="project" value="TreeGrafter"/>
</dbReference>
<evidence type="ECO:0000256" key="3">
    <source>
        <dbReference type="ARBA" id="ARBA00023038"/>
    </source>
</evidence>
<dbReference type="PANTHER" id="PTHR24214:SF38">
    <property type="entry name" value="PDZ AND LIM DOMAIN PROTEIN ZASP-RELATED"/>
    <property type="match status" value="1"/>
</dbReference>
<keyword evidence="6" id="KW-1185">Reference proteome</keyword>
<sequence>MADNQPVLVKLRRKESGTPWGFTMQGGYDQGKCLYIQKVNPKSVAYKSGLRIGDGIIYICHTPAQYLHHQQAKMEIIRAGNELDLVVQRDVVDCGHMTQVDGPSQSKQRSTVEEESTIYKGYTDPNVQSRSFKILQQSLNYSEAPPEKSGSYVHRTTQISQSSMVTRHVQEQVHPSPSKPDQEQVSMRDFLHLMGCTYIMKSTSFEHSVIKSIRTLKFEMSCLTKAVYLIVTSDVNHDNYTNIESFVCVDFCVV</sequence>
<protein>
    <recommendedName>
        <fullName evidence="4">PDZ domain-containing protein</fullName>
    </recommendedName>
</protein>
<dbReference type="PROSITE" id="PS50106">
    <property type="entry name" value="PDZ"/>
    <property type="match status" value="1"/>
</dbReference>
<evidence type="ECO:0000259" key="4">
    <source>
        <dbReference type="PROSITE" id="PS50106"/>
    </source>
</evidence>
<dbReference type="SMART" id="SM00228">
    <property type="entry name" value="PDZ"/>
    <property type="match status" value="1"/>
</dbReference>
<dbReference type="GO" id="GO:0061061">
    <property type="term" value="P:muscle structure development"/>
    <property type="evidence" value="ECO:0007669"/>
    <property type="project" value="TreeGrafter"/>
</dbReference>
<feature type="domain" description="PDZ" evidence="4">
    <location>
        <begin position="8"/>
        <end position="91"/>
    </location>
</feature>
<evidence type="ECO:0000256" key="2">
    <source>
        <dbReference type="ARBA" id="ARBA00022490"/>
    </source>
</evidence>
<dbReference type="Proteomes" id="UP001186944">
    <property type="component" value="Unassembled WGS sequence"/>
</dbReference>
<keyword evidence="2" id="KW-0963">Cytoplasm</keyword>
<dbReference type="SUPFAM" id="SSF50156">
    <property type="entry name" value="PDZ domain-like"/>
    <property type="match status" value="1"/>
</dbReference>
<organism evidence="5 6">
    <name type="scientific">Pinctada imbricata</name>
    <name type="common">Atlantic pearl-oyster</name>
    <name type="synonym">Pinctada martensii</name>
    <dbReference type="NCBI Taxonomy" id="66713"/>
    <lineage>
        <taxon>Eukaryota</taxon>
        <taxon>Metazoa</taxon>
        <taxon>Spiralia</taxon>
        <taxon>Lophotrochozoa</taxon>
        <taxon>Mollusca</taxon>
        <taxon>Bivalvia</taxon>
        <taxon>Autobranchia</taxon>
        <taxon>Pteriomorphia</taxon>
        <taxon>Pterioida</taxon>
        <taxon>Pterioidea</taxon>
        <taxon>Pteriidae</taxon>
        <taxon>Pinctada</taxon>
    </lineage>
</organism>
<comment type="caution">
    <text evidence="5">The sequence shown here is derived from an EMBL/GenBank/DDBJ whole genome shotgun (WGS) entry which is preliminary data.</text>
</comment>
<dbReference type="Gene3D" id="2.30.42.10">
    <property type="match status" value="1"/>
</dbReference>